<evidence type="ECO:0000313" key="2">
    <source>
        <dbReference type="EMBL" id="CBX90825.1"/>
    </source>
</evidence>
<gene>
    <name evidence="2" type="ORF">LEMA_uP058590.1</name>
</gene>
<feature type="region of interest" description="Disordered" evidence="1">
    <location>
        <begin position="1"/>
        <end position="52"/>
    </location>
</feature>
<dbReference type="InParanoid" id="E4ZHJ2"/>
<dbReference type="VEuPathDB" id="FungiDB:LEMA_uP058590.1"/>
<keyword evidence="3" id="KW-1185">Reference proteome</keyword>
<organism evidence="3">
    <name type="scientific">Leptosphaeria maculans (strain JN3 / isolate v23.1.3 / race Av1-4-5-6-7-8)</name>
    <name type="common">Blackleg fungus</name>
    <name type="synonym">Phoma lingam</name>
    <dbReference type="NCBI Taxonomy" id="985895"/>
    <lineage>
        <taxon>Eukaryota</taxon>
        <taxon>Fungi</taxon>
        <taxon>Dikarya</taxon>
        <taxon>Ascomycota</taxon>
        <taxon>Pezizomycotina</taxon>
        <taxon>Dothideomycetes</taxon>
        <taxon>Pleosporomycetidae</taxon>
        <taxon>Pleosporales</taxon>
        <taxon>Pleosporineae</taxon>
        <taxon>Leptosphaeriaceae</taxon>
        <taxon>Plenodomus</taxon>
        <taxon>Plenodomus lingam/Leptosphaeria maculans species complex</taxon>
    </lineage>
</organism>
<proteinExistence type="predicted"/>
<evidence type="ECO:0000256" key="1">
    <source>
        <dbReference type="SAM" id="MobiDB-lite"/>
    </source>
</evidence>
<dbReference type="HOGENOM" id="CLU_2654929_0_0_1"/>
<dbReference type="Proteomes" id="UP000002668">
    <property type="component" value="Genome"/>
</dbReference>
<dbReference type="EMBL" id="FP929065">
    <property type="protein sequence ID" value="CBX90825.1"/>
    <property type="molecule type" value="Genomic_DNA"/>
</dbReference>
<dbReference type="GeneID" id="13284984"/>
<evidence type="ECO:0000313" key="3">
    <source>
        <dbReference type="Proteomes" id="UP000002668"/>
    </source>
</evidence>
<reference evidence="3" key="1">
    <citation type="journal article" date="2011" name="Nat. Commun.">
        <title>Effector diversification within compartments of the Leptosphaeria maculans genome affected by Repeat-Induced Point mutations.</title>
        <authorList>
            <person name="Rouxel T."/>
            <person name="Grandaubert J."/>
            <person name="Hane J.K."/>
            <person name="Hoede C."/>
            <person name="van de Wouw A.P."/>
            <person name="Couloux A."/>
            <person name="Dominguez V."/>
            <person name="Anthouard V."/>
            <person name="Bally P."/>
            <person name="Bourras S."/>
            <person name="Cozijnsen A.J."/>
            <person name="Ciuffetti L.M."/>
            <person name="Degrave A."/>
            <person name="Dilmaghani A."/>
            <person name="Duret L."/>
            <person name="Fudal I."/>
            <person name="Goodwin S.B."/>
            <person name="Gout L."/>
            <person name="Glaser N."/>
            <person name="Linglin J."/>
            <person name="Kema G.H.J."/>
            <person name="Lapalu N."/>
            <person name="Lawrence C.B."/>
            <person name="May K."/>
            <person name="Meyer M."/>
            <person name="Ollivier B."/>
            <person name="Poulain J."/>
            <person name="Schoch C.L."/>
            <person name="Simon A."/>
            <person name="Spatafora J.W."/>
            <person name="Stachowiak A."/>
            <person name="Turgeon B.G."/>
            <person name="Tyler B.M."/>
            <person name="Vincent D."/>
            <person name="Weissenbach J."/>
            <person name="Amselem J."/>
            <person name="Quesneville H."/>
            <person name="Oliver R.P."/>
            <person name="Wincker P."/>
            <person name="Balesdent M.-H."/>
            <person name="Howlett B.J."/>
        </authorList>
    </citation>
    <scope>NUCLEOTIDE SEQUENCE [LARGE SCALE GENOMIC DNA]</scope>
    <source>
        <strain evidence="3">JN3 / isolate v23.1.3 / race Av1-4-5-6-7-8</strain>
    </source>
</reference>
<protein>
    <submittedName>
        <fullName evidence="2">Predicted protein</fullName>
    </submittedName>
</protein>
<sequence length="76" mass="8470">MYGTYIGTPLNKVSGPDSKPAGLPERFPPTYSRLERKENGSAPDTKGKLGGHSTLLLRMHSDGQMWYRSMIEDEDV</sequence>
<accession>E4ZHJ2</accession>
<dbReference type="AlphaFoldDB" id="E4ZHJ2"/>
<name>E4ZHJ2_LEPMJ</name>